<evidence type="ECO:0000313" key="1">
    <source>
        <dbReference type="EMBL" id="KAI0094758.1"/>
    </source>
</evidence>
<sequence>MQPWHGAPSLPVAPQQSLQGGHQPQPYSQSTQQQWQYGMSSHYAQAYMQYNYALGSQSIPTPMLQASTSQSQLPNLPPSSRWYQPGNARCKKQGCSFIGSQKAVETHMMDRHLIYPPGWEHRKRKDDWDADPSLKGKPIPIQGCALKLDTPEAIQQWIAERRKRFPTASRIEEKQQKMQEASARGQLTFPEQRFPNKKRRLDNERLYVPVRGGKTRGLFRGRGRGGMHIQRIHDSSYISHATTPKFITGSDSTAKQLPHETSHPSISDANSSDRALDSANKLGSESDSDGPPEVASSKVLADTIDMDAASEINAVSLKAVRKPLPKQPRRLPQNSFASRPALLRNLLLPEIRMTVSNLSQAIRFLVDNNFLENVELKPGQSDQKLIQVLDESVSTPIVATKC</sequence>
<dbReference type="Proteomes" id="UP001055072">
    <property type="component" value="Unassembled WGS sequence"/>
</dbReference>
<protein>
    <submittedName>
        <fullName evidence="1">Nuclear fragile X mental retardation-interacting protein 1-domain-containing protein</fullName>
    </submittedName>
</protein>
<evidence type="ECO:0000313" key="2">
    <source>
        <dbReference type="Proteomes" id="UP001055072"/>
    </source>
</evidence>
<proteinExistence type="predicted"/>
<organism evidence="1 2">
    <name type="scientific">Irpex rosettiformis</name>
    <dbReference type="NCBI Taxonomy" id="378272"/>
    <lineage>
        <taxon>Eukaryota</taxon>
        <taxon>Fungi</taxon>
        <taxon>Dikarya</taxon>
        <taxon>Basidiomycota</taxon>
        <taxon>Agaricomycotina</taxon>
        <taxon>Agaricomycetes</taxon>
        <taxon>Polyporales</taxon>
        <taxon>Irpicaceae</taxon>
        <taxon>Irpex</taxon>
    </lineage>
</organism>
<keyword evidence="2" id="KW-1185">Reference proteome</keyword>
<accession>A0ACB8UK99</accession>
<gene>
    <name evidence="1" type="ORF">BDY19DRAFT_40876</name>
</gene>
<dbReference type="EMBL" id="MU274900">
    <property type="protein sequence ID" value="KAI0094758.1"/>
    <property type="molecule type" value="Genomic_DNA"/>
</dbReference>
<name>A0ACB8UK99_9APHY</name>
<comment type="caution">
    <text evidence="1">The sequence shown here is derived from an EMBL/GenBank/DDBJ whole genome shotgun (WGS) entry which is preliminary data.</text>
</comment>
<reference evidence="1" key="1">
    <citation type="journal article" date="2021" name="Environ. Microbiol.">
        <title>Gene family expansions and transcriptome signatures uncover fungal adaptations to wood decay.</title>
        <authorList>
            <person name="Hage H."/>
            <person name="Miyauchi S."/>
            <person name="Viragh M."/>
            <person name="Drula E."/>
            <person name="Min B."/>
            <person name="Chaduli D."/>
            <person name="Navarro D."/>
            <person name="Favel A."/>
            <person name="Norest M."/>
            <person name="Lesage-Meessen L."/>
            <person name="Balint B."/>
            <person name="Merenyi Z."/>
            <person name="de Eugenio L."/>
            <person name="Morin E."/>
            <person name="Martinez A.T."/>
            <person name="Baldrian P."/>
            <person name="Stursova M."/>
            <person name="Martinez M.J."/>
            <person name="Novotny C."/>
            <person name="Magnuson J.K."/>
            <person name="Spatafora J.W."/>
            <person name="Maurice S."/>
            <person name="Pangilinan J."/>
            <person name="Andreopoulos W."/>
            <person name="LaButti K."/>
            <person name="Hundley H."/>
            <person name="Na H."/>
            <person name="Kuo A."/>
            <person name="Barry K."/>
            <person name="Lipzen A."/>
            <person name="Henrissat B."/>
            <person name="Riley R."/>
            <person name="Ahrendt S."/>
            <person name="Nagy L.G."/>
            <person name="Grigoriev I.V."/>
            <person name="Martin F."/>
            <person name="Rosso M.N."/>
        </authorList>
    </citation>
    <scope>NUCLEOTIDE SEQUENCE</scope>
    <source>
        <strain evidence="1">CBS 384.51</strain>
    </source>
</reference>